<dbReference type="InterPro" id="IPR002379">
    <property type="entry name" value="ATPase_proteolipid_c-like_dom"/>
</dbReference>
<name>A0A4Q1C663_9BACT</name>
<keyword evidence="9" id="KW-0446">Lipid-binding</keyword>
<keyword evidence="4" id="KW-0138">CF(0)</keyword>
<dbReference type="SUPFAM" id="SSF81333">
    <property type="entry name" value="F1F0 ATP synthase subunit C"/>
    <property type="match status" value="1"/>
</dbReference>
<dbReference type="InterPro" id="IPR020537">
    <property type="entry name" value="ATP_synth_F0_csu_DDCD_BS"/>
</dbReference>
<organism evidence="15 16">
    <name type="scientific">Oleiharenicola lentus</name>
    <dbReference type="NCBI Taxonomy" id="2508720"/>
    <lineage>
        <taxon>Bacteria</taxon>
        <taxon>Pseudomonadati</taxon>
        <taxon>Verrucomicrobiota</taxon>
        <taxon>Opitutia</taxon>
        <taxon>Opitutales</taxon>
        <taxon>Opitutaceae</taxon>
        <taxon>Oleiharenicola</taxon>
    </lineage>
</organism>
<evidence type="ECO:0000256" key="7">
    <source>
        <dbReference type="ARBA" id="ARBA00022989"/>
    </source>
</evidence>
<accession>A0A4Q1C663</accession>
<dbReference type="AlphaFoldDB" id="A0A4Q1C663"/>
<protein>
    <recommendedName>
        <fullName evidence="11">ATP synthase F(0) sector subunit c</fullName>
    </recommendedName>
    <alternativeName>
        <fullName evidence="12">F-type ATPase subunit c</fullName>
    </alternativeName>
</protein>
<comment type="similarity">
    <text evidence="2">Belongs to the ATPase C chain family.</text>
</comment>
<evidence type="ECO:0000256" key="8">
    <source>
        <dbReference type="ARBA" id="ARBA00023065"/>
    </source>
</evidence>
<dbReference type="CDD" id="cd18121">
    <property type="entry name" value="ATP-synt_Fo_c"/>
    <property type="match status" value="1"/>
</dbReference>
<evidence type="ECO:0000256" key="11">
    <source>
        <dbReference type="ARBA" id="ARBA00032200"/>
    </source>
</evidence>
<gene>
    <name evidence="15" type="ORF">ESB00_00055</name>
</gene>
<dbReference type="Proteomes" id="UP000290218">
    <property type="component" value="Unassembled WGS sequence"/>
</dbReference>
<feature type="transmembrane region" description="Helical" evidence="13">
    <location>
        <begin position="46"/>
        <end position="66"/>
    </location>
</feature>
<dbReference type="Gene3D" id="1.20.20.10">
    <property type="entry name" value="F1F0 ATP synthase subunit C"/>
    <property type="match status" value="1"/>
</dbReference>
<reference evidence="15 16" key="1">
    <citation type="submission" date="2019-01" db="EMBL/GenBank/DDBJ databases">
        <title>Lacunisphaera sp. strain TWA-58.</title>
        <authorList>
            <person name="Chen W.-M."/>
        </authorList>
    </citation>
    <scope>NUCLEOTIDE SEQUENCE [LARGE SCALE GENOMIC DNA]</scope>
    <source>
        <strain evidence="15 16">TWA-58</strain>
    </source>
</reference>
<keyword evidence="5 13" id="KW-0812">Transmembrane</keyword>
<dbReference type="GO" id="GO:0008289">
    <property type="term" value="F:lipid binding"/>
    <property type="evidence" value="ECO:0007669"/>
    <property type="project" value="UniProtKB-KW"/>
</dbReference>
<evidence type="ECO:0000259" key="14">
    <source>
        <dbReference type="Pfam" id="PF00137"/>
    </source>
</evidence>
<comment type="subcellular location">
    <subcellularLocation>
        <location evidence="1">Membrane</location>
        <topology evidence="1">Multi-pass membrane protein</topology>
    </subcellularLocation>
</comment>
<dbReference type="GO" id="GO:0015986">
    <property type="term" value="P:proton motive force-driven ATP synthesis"/>
    <property type="evidence" value="ECO:0007669"/>
    <property type="project" value="InterPro"/>
</dbReference>
<dbReference type="OrthoDB" id="9810379at2"/>
<evidence type="ECO:0000256" key="10">
    <source>
        <dbReference type="ARBA" id="ARBA00023136"/>
    </source>
</evidence>
<evidence type="ECO:0000256" key="1">
    <source>
        <dbReference type="ARBA" id="ARBA00004141"/>
    </source>
</evidence>
<dbReference type="GO" id="GO:0033177">
    <property type="term" value="C:proton-transporting two-sector ATPase complex, proton-transporting domain"/>
    <property type="evidence" value="ECO:0007669"/>
    <property type="project" value="InterPro"/>
</dbReference>
<feature type="domain" description="V-ATPase proteolipid subunit C-like" evidence="14">
    <location>
        <begin position="10"/>
        <end position="64"/>
    </location>
</feature>
<dbReference type="PROSITE" id="PS00605">
    <property type="entry name" value="ATPASE_C"/>
    <property type="match status" value="1"/>
</dbReference>
<dbReference type="InterPro" id="IPR000454">
    <property type="entry name" value="ATP_synth_F0_csu"/>
</dbReference>
<dbReference type="PRINTS" id="PR00124">
    <property type="entry name" value="ATPASEC"/>
</dbReference>
<keyword evidence="7 13" id="KW-1133">Transmembrane helix</keyword>
<proteinExistence type="inferred from homology"/>
<dbReference type="GO" id="GO:0015078">
    <property type="term" value="F:proton transmembrane transporter activity"/>
    <property type="evidence" value="ECO:0007669"/>
    <property type="project" value="InterPro"/>
</dbReference>
<comment type="caution">
    <text evidence="15">The sequence shown here is derived from an EMBL/GenBank/DDBJ whole genome shotgun (WGS) entry which is preliminary data.</text>
</comment>
<evidence type="ECO:0000256" key="12">
    <source>
        <dbReference type="ARBA" id="ARBA00032887"/>
    </source>
</evidence>
<evidence type="ECO:0000313" key="16">
    <source>
        <dbReference type="Proteomes" id="UP000290218"/>
    </source>
</evidence>
<dbReference type="InterPro" id="IPR038662">
    <property type="entry name" value="ATP_synth_F0_csu_sf"/>
</dbReference>
<sequence length="67" mass="6476">MIIAEITGNIASAFGLLGAAIGVGLIGTKAAESVGRNPGASGKILVQAIIGMALAEGLGILALFLAK</sequence>
<dbReference type="Pfam" id="PF00137">
    <property type="entry name" value="ATP-synt_C"/>
    <property type="match status" value="1"/>
</dbReference>
<evidence type="ECO:0000256" key="3">
    <source>
        <dbReference type="ARBA" id="ARBA00022448"/>
    </source>
</evidence>
<evidence type="ECO:0000313" key="15">
    <source>
        <dbReference type="EMBL" id="RXK54334.1"/>
    </source>
</evidence>
<evidence type="ECO:0000256" key="2">
    <source>
        <dbReference type="ARBA" id="ARBA00006704"/>
    </source>
</evidence>
<keyword evidence="10 13" id="KW-0472">Membrane</keyword>
<evidence type="ECO:0000256" key="5">
    <source>
        <dbReference type="ARBA" id="ARBA00022692"/>
    </source>
</evidence>
<dbReference type="RefSeq" id="WP_129045699.1">
    <property type="nucleotide sequence ID" value="NZ_SDHX01000001.1"/>
</dbReference>
<keyword evidence="16" id="KW-1185">Reference proteome</keyword>
<evidence type="ECO:0000256" key="6">
    <source>
        <dbReference type="ARBA" id="ARBA00022781"/>
    </source>
</evidence>
<feature type="transmembrane region" description="Helical" evidence="13">
    <location>
        <begin position="7"/>
        <end position="26"/>
    </location>
</feature>
<evidence type="ECO:0000256" key="4">
    <source>
        <dbReference type="ARBA" id="ARBA00022547"/>
    </source>
</evidence>
<keyword evidence="8" id="KW-0406">Ion transport</keyword>
<keyword evidence="6" id="KW-0375">Hydrogen ion transport</keyword>
<keyword evidence="3" id="KW-0813">Transport</keyword>
<dbReference type="EMBL" id="SDHX01000001">
    <property type="protein sequence ID" value="RXK54334.1"/>
    <property type="molecule type" value="Genomic_DNA"/>
</dbReference>
<dbReference type="InterPro" id="IPR035921">
    <property type="entry name" value="F/V-ATP_Csub_sf"/>
</dbReference>
<dbReference type="GO" id="GO:0045259">
    <property type="term" value="C:proton-transporting ATP synthase complex"/>
    <property type="evidence" value="ECO:0007669"/>
    <property type="project" value="UniProtKB-KW"/>
</dbReference>
<evidence type="ECO:0000256" key="9">
    <source>
        <dbReference type="ARBA" id="ARBA00023121"/>
    </source>
</evidence>
<evidence type="ECO:0000256" key="13">
    <source>
        <dbReference type="SAM" id="Phobius"/>
    </source>
</evidence>